<sequence length="89" mass="10353">MTTRFSLAELGDMLHVPVEQVRQAVEALAEELTGESFLYNERTWRIAPSDVKRIQTWLATHARETNELHRPRARNVRIKRIKPAEETGE</sequence>
<evidence type="ECO:0000256" key="1">
    <source>
        <dbReference type="SAM" id="MobiDB-lite"/>
    </source>
</evidence>
<organism evidence="2 3">
    <name type="scientific">Alicyclobacillus dauci</name>
    <dbReference type="NCBI Taxonomy" id="1475485"/>
    <lineage>
        <taxon>Bacteria</taxon>
        <taxon>Bacillati</taxon>
        <taxon>Bacillota</taxon>
        <taxon>Bacilli</taxon>
        <taxon>Bacillales</taxon>
        <taxon>Alicyclobacillaceae</taxon>
        <taxon>Alicyclobacillus</taxon>
    </lineage>
</organism>
<name>A0ABY6Z1H3_9BACL</name>
<dbReference type="Proteomes" id="UP001164803">
    <property type="component" value="Chromosome"/>
</dbReference>
<reference evidence="2" key="1">
    <citation type="submission" date="2022-08" db="EMBL/GenBank/DDBJ databases">
        <title>Alicyclobacillus dauci DSM2870, complete genome.</title>
        <authorList>
            <person name="Wang Q."/>
            <person name="Cai R."/>
            <person name="Wang Z."/>
        </authorList>
    </citation>
    <scope>NUCLEOTIDE SEQUENCE</scope>
    <source>
        <strain evidence="2">DSM 28700</strain>
    </source>
</reference>
<proteinExistence type="predicted"/>
<keyword evidence="3" id="KW-1185">Reference proteome</keyword>
<feature type="region of interest" description="Disordered" evidence="1">
    <location>
        <begin position="68"/>
        <end position="89"/>
    </location>
</feature>
<evidence type="ECO:0000313" key="2">
    <source>
        <dbReference type="EMBL" id="WAH35825.1"/>
    </source>
</evidence>
<dbReference type="EMBL" id="CP104064">
    <property type="protein sequence ID" value="WAH35825.1"/>
    <property type="molecule type" value="Genomic_DNA"/>
</dbReference>
<accession>A0ABY6Z1H3</accession>
<feature type="compositionally biased region" description="Basic residues" evidence="1">
    <location>
        <begin position="71"/>
        <end position="81"/>
    </location>
</feature>
<dbReference type="RefSeq" id="WP_268043107.1">
    <property type="nucleotide sequence ID" value="NZ_CP104064.1"/>
</dbReference>
<protein>
    <submittedName>
        <fullName evidence="2">Uncharacterized protein</fullName>
    </submittedName>
</protein>
<evidence type="ECO:0000313" key="3">
    <source>
        <dbReference type="Proteomes" id="UP001164803"/>
    </source>
</evidence>
<gene>
    <name evidence="2" type="ORF">NZD86_16335</name>
</gene>